<protein>
    <submittedName>
        <fullName evidence="3">CubicO group peptidase, beta-lactamase class C family</fullName>
    </submittedName>
</protein>
<dbReference type="PANTHER" id="PTHR43283">
    <property type="entry name" value="BETA-LACTAMASE-RELATED"/>
    <property type="match status" value="1"/>
</dbReference>
<dbReference type="InterPro" id="IPR012338">
    <property type="entry name" value="Beta-lactam/transpept-like"/>
</dbReference>
<evidence type="ECO:0000256" key="1">
    <source>
        <dbReference type="SAM" id="SignalP"/>
    </source>
</evidence>
<dbReference type="Gene3D" id="3.40.710.10">
    <property type="entry name" value="DD-peptidase/beta-lactamase superfamily"/>
    <property type="match status" value="1"/>
</dbReference>
<dbReference type="AlphaFoldDB" id="A0A1N6QMY8"/>
<feature type="domain" description="Beta-lactamase-related" evidence="2">
    <location>
        <begin position="54"/>
        <end position="395"/>
    </location>
</feature>
<dbReference type="SUPFAM" id="SSF56601">
    <property type="entry name" value="beta-lactamase/transpeptidase-like"/>
    <property type="match status" value="1"/>
</dbReference>
<dbReference type="InterPro" id="IPR050789">
    <property type="entry name" value="Diverse_Enzym_Activities"/>
</dbReference>
<organism evidence="3 4">
    <name type="scientific">Solilutibacter tolerans</name>
    <dbReference type="NCBI Taxonomy" id="1604334"/>
    <lineage>
        <taxon>Bacteria</taxon>
        <taxon>Pseudomonadati</taxon>
        <taxon>Pseudomonadota</taxon>
        <taxon>Gammaproteobacteria</taxon>
        <taxon>Lysobacterales</taxon>
        <taxon>Lysobacteraceae</taxon>
        <taxon>Solilutibacter</taxon>
    </lineage>
</organism>
<dbReference type="EMBL" id="FTLW01000002">
    <property type="protein sequence ID" value="SIQ17973.1"/>
    <property type="molecule type" value="Genomic_DNA"/>
</dbReference>
<dbReference type="InterPro" id="IPR001466">
    <property type="entry name" value="Beta-lactam-related"/>
</dbReference>
<evidence type="ECO:0000313" key="3">
    <source>
        <dbReference type="EMBL" id="SIQ17973.1"/>
    </source>
</evidence>
<feature type="signal peptide" evidence="1">
    <location>
        <begin position="1"/>
        <end position="16"/>
    </location>
</feature>
<proteinExistence type="predicted"/>
<accession>A0A1N6QMY8</accession>
<feature type="chain" id="PRO_5012817141" evidence="1">
    <location>
        <begin position="17"/>
        <end position="411"/>
    </location>
</feature>
<dbReference type="RefSeq" id="WP_242651271.1">
    <property type="nucleotide sequence ID" value="NZ_FTLW01000002.1"/>
</dbReference>
<gene>
    <name evidence="3" type="ORF">SAMN05421546_0752</name>
</gene>
<dbReference type="Pfam" id="PF00144">
    <property type="entry name" value="Beta-lactamase"/>
    <property type="match status" value="1"/>
</dbReference>
<sequence>MRILCTVLMLSLMACATAPHSPPPVASTTTFAEPVARTRIAFDRNGFTDVRAEGLADVKAGRTLTIDDPVRIASISKLVVAIGVMRLVEQGKLDLDADVSNTLGWSLRNPAFPDAPITLRMLLSHTSSLTDLAGYWNVPVGGDIRDITNKAYAWDAARPPGQYFRYTNLNFPLVAQLMERATDERFDHLMRRLVLEPMKLDACFNWSGCSDAAINRAVVLYDAKGQAQKDDLKGARPDCPAIAASDGSCDLSTWRAGQNGALFSPQGGLRISVRDLATVGRLLLNDGALDGVRILSPASMRVLTTPVWRFDGSNGAIGEEDEPSRGGFFCSYGLAMQHLAQGDGKRCRDDLFGDGRPRMGHSGNAYGLLSGLWIDKQAGTGVAYFATGVPNDSSGTHSAFSRVEEVGAAGW</sequence>
<keyword evidence="1" id="KW-0732">Signal</keyword>
<reference evidence="4" key="1">
    <citation type="submission" date="2017-01" db="EMBL/GenBank/DDBJ databases">
        <authorList>
            <person name="Varghese N."/>
            <person name="Submissions S."/>
        </authorList>
    </citation>
    <scope>NUCLEOTIDE SEQUENCE [LARGE SCALE GENOMIC DNA]</scope>
    <source>
        <strain evidence="4">UM1</strain>
    </source>
</reference>
<evidence type="ECO:0000313" key="4">
    <source>
        <dbReference type="Proteomes" id="UP000241788"/>
    </source>
</evidence>
<evidence type="ECO:0000259" key="2">
    <source>
        <dbReference type="Pfam" id="PF00144"/>
    </source>
</evidence>
<keyword evidence="4" id="KW-1185">Reference proteome</keyword>
<dbReference type="PROSITE" id="PS51257">
    <property type="entry name" value="PROKAR_LIPOPROTEIN"/>
    <property type="match status" value="1"/>
</dbReference>
<dbReference type="Proteomes" id="UP000241788">
    <property type="component" value="Unassembled WGS sequence"/>
</dbReference>
<dbReference type="PANTHER" id="PTHR43283:SF3">
    <property type="entry name" value="BETA-LACTAMASE FAMILY PROTEIN (AFU_ORTHOLOGUE AFUA_5G07500)"/>
    <property type="match status" value="1"/>
</dbReference>
<dbReference type="STRING" id="1604334.SAMN05421546_0752"/>
<name>A0A1N6QMY8_9GAMM</name>